<evidence type="ECO:0000313" key="2">
    <source>
        <dbReference type="Proteomes" id="UP000034727"/>
    </source>
</evidence>
<name>A0A0G1R4R0_9BACT</name>
<gene>
    <name evidence="1" type="ORF">UX22_C0001G0002</name>
</gene>
<organism evidence="1 2">
    <name type="scientific">Candidatus Jorgensenbacteria bacterium GW2011_GWA2_45_9</name>
    <dbReference type="NCBI Taxonomy" id="1618663"/>
    <lineage>
        <taxon>Bacteria</taxon>
        <taxon>Candidatus Joergenseniibacteriota</taxon>
    </lineage>
</organism>
<dbReference type="AlphaFoldDB" id="A0A0G1R4R0"/>
<comment type="caution">
    <text evidence="1">The sequence shown here is derived from an EMBL/GenBank/DDBJ whole genome shotgun (WGS) entry which is preliminary data.</text>
</comment>
<evidence type="ECO:0000313" key="1">
    <source>
        <dbReference type="EMBL" id="KKU15860.1"/>
    </source>
</evidence>
<sequence>MPREVDKFCGLFILRKMARVKDGDTLSLIVSAKTMASRVYLRGIGQRTASADFLLLESVRQKYRRKLIRFATK</sequence>
<protein>
    <submittedName>
        <fullName evidence="1">Uncharacterized protein</fullName>
    </submittedName>
</protein>
<reference evidence="1 2" key="1">
    <citation type="journal article" date="2015" name="Nature">
        <title>rRNA introns, odd ribosomes, and small enigmatic genomes across a large radiation of phyla.</title>
        <authorList>
            <person name="Brown C.T."/>
            <person name="Hug L.A."/>
            <person name="Thomas B.C."/>
            <person name="Sharon I."/>
            <person name="Castelle C.J."/>
            <person name="Singh A."/>
            <person name="Wilkins M.J."/>
            <person name="Williams K.H."/>
            <person name="Banfield J.F."/>
        </authorList>
    </citation>
    <scope>NUCLEOTIDE SEQUENCE [LARGE SCALE GENOMIC DNA]</scope>
</reference>
<dbReference type="EMBL" id="LCLJ01000001">
    <property type="protein sequence ID" value="KKU15860.1"/>
    <property type="molecule type" value="Genomic_DNA"/>
</dbReference>
<accession>A0A0G1R4R0</accession>
<proteinExistence type="predicted"/>
<dbReference type="Proteomes" id="UP000034727">
    <property type="component" value="Unassembled WGS sequence"/>
</dbReference>